<protein>
    <recommendedName>
        <fullName evidence="1">Glycosyltransferase 2-like domain-containing protein</fullName>
    </recommendedName>
</protein>
<organism evidence="2">
    <name type="scientific">viral metagenome</name>
    <dbReference type="NCBI Taxonomy" id="1070528"/>
    <lineage>
        <taxon>unclassified sequences</taxon>
        <taxon>metagenomes</taxon>
        <taxon>organismal metagenomes</taxon>
    </lineage>
</organism>
<dbReference type="InterPro" id="IPR029044">
    <property type="entry name" value="Nucleotide-diphossugar_trans"/>
</dbReference>
<dbReference type="AlphaFoldDB" id="A0A6C0IAN6"/>
<name>A0A6C0IAN6_9ZZZZ</name>
<accession>A0A6C0IAN6</accession>
<dbReference type="InterPro" id="IPR001173">
    <property type="entry name" value="Glyco_trans_2-like"/>
</dbReference>
<proteinExistence type="predicted"/>
<dbReference type="CDD" id="cd00761">
    <property type="entry name" value="Glyco_tranf_GTA_type"/>
    <property type="match status" value="1"/>
</dbReference>
<evidence type="ECO:0000259" key="1">
    <source>
        <dbReference type="Pfam" id="PF00535"/>
    </source>
</evidence>
<reference evidence="2" key="1">
    <citation type="journal article" date="2020" name="Nature">
        <title>Giant virus diversity and host interactions through global metagenomics.</title>
        <authorList>
            <person name="Schulz F."/>
            <person name="Roux S."/>
            <person name="Paez-Espino D."/>
            <person name="Jungbluth S."/>
            <person name="Walsh D.A."/>
            <person name="Denef V.J."/>
            <person name="McMahon K.D."/>
            <person name="Konstantinidis K.T."/>
            <person name="Eloe-Fadrosh E.A."/>
            <person name="Kyrpides N.C."/>
            <person name="Woyke T."/>
        </authorList>
    </citation>
    <scope>NUCLEOTIDE SEQUENCE</scope>
    <source>
        <strain evidence="2">GVMAG-M-3300023184-62</strain>
    </source>
</reference>
<dbReference type="SUPFAM" id="SSF53448">
    <property type="entry name" value="Nucleotide-diphospho-sugar transferases"/>
    <property type="match status" value="1"/>
</dbReference>
<evidence type="ECO:0000313" key="2">
    <source>
        <dbReference type="EMBL" id="QHT90098.1"/>
    </source>
</evidence>
<dbReference type="Pfam" id="PF00535">
    <property type="entry name" value="Glycos_transf_2"/>
    <property type="match status" value="1"/>
</dbReference>
<dbReference type="EMBL" id="MN740152">
    <property type="protein sequence ID" value="QHT90098.1"/>
    <property type="molecule type" value="Genomic_DNA"/>
</dbReference>
<sequence length="221" mass="25718">MLLSILICTVPQRKEFLRRLCESLYTQLAGSKYKDLVEIIVAEDDFKITVGEKRNYLLSAAIGKYICFIDDDDTISDNYIKAVLPILETHMYDCIGWKFRFLYNGLPTGPIGTISLQNHEWRDTVEQLCKPICHLSQVRRDVALSVGFLNKTHGEDAMYASAICPLLKSEYFLDEIMYDYQAYPNFSICLNKENIKNTMHLLFSDFDFEEMKALHFRHEKL</sequence>
<feature type="domain" description="Glycosyltransferase 2-like" evidence="1">
    <location>
        <begin position="53"/>
        <end position="96"/>
    </location>
</feature>
<dbReference type="Gene3D" id="3.90.550.10">
    <property type="entry name" value="Spore Coat Polysaccharide Biosynthesis Protein SpsA, Chain A"/>
    <property type="match status" value="1"/>
</dbReference>